<name>A0A4R6AFQ0_9RHOB</name>
<evidence type="ECO:0000256" key="8">
    <source>
        <dbReference type="ARBA" id="ARBA00022982"/>
    </source>
</evidence>
<feature type="transmembrane region" description="Helical" evidence="13">
    <location>
        <begin position="12"/>
        <end position="36"/>
    </location>
</feature>
<evidence type="ECO:0000313" key="15">
    <source>
        <dbReference type="EMBL" id="TDL81844.1"/>
    </source>
</evidence>
<dbReference type="GO" id="GO:0022904">
    <property type="term" value="P:respiratory electron transport chain"/>
    <property type="evidence" value="ECO:0007669"/>
    <property type="project" value="InterPro"/>
</dbReference>
<dbReference type="GO" id="GO:0020037">
    <property type="term" value="F:heme binding"/>
    <property type="evidence" value="ECO:0007669"/>
    <property type="project" value="TreeGrafter"/>
</dbReference>
<keyword evidence="9 13" id="KW-1133">Transmembrane helix</keyword>
<dbReference type="InterPro" id="IPR052168">
    <property type="entry name" value="Cytochrome_b561_oxidase"/>
</dbReference>
<comment type="similarity">
    <text evidence="12">Belongs to the cytochrome b561 family.</text>
</comment>
<dbReference type="RefSeq" id="WP_133395794.1">
    <property type="nucleotide sequence ID" value="NZ_SNAA01000003.1"/>
</dbReference>
<dbReference type="Pfam" id="PF01292">
    <property type="entry name" value="Ni_hydr_CYTB"/>
    <property type="match status" value="1"/>
</dbReference>
<keyword evidence="6 13" id="KW-0812">Transmembrane</keyword>
<evidence type="ECO:0000313" key="16">
    <source>
        <dbReference type="Proteomes" id="UP000295701"/>
    </source>
</evidence>
<evidence type="ECO:0000256" key="11">
    <source>
        <dbReference type="ARBA" id="ARBA00023136"/>
    </source>
</evidence>
<keyword evidence="16" id="KW-1185">Reference proteome</keyword>
<keyword evidence="10" id="KW-0408">Iron</keyword>
<dbReference type="SUPFAM" id="SSF81342">
    <property type="entry name" value="Transmembrane di-heme cytochromes"/>
    <property type="match status" value="1"/>
</dbReference>
<keyword evidence="3" id="KW-0813">Transport</keyword>
<feature type="transmembrane region" description="Helical" evidence="13">
    <location>
        <begin position="126"/>
        <end position="147"/>
    </location>
</feature>
<evidence type="ECO:0000256" key="9">
    <source>
        <dbReference type="ARBA" id="ARBA00022989"/>
    </source>
</evidence>
<evidence type="ECO:0000256" key="13">
    <source>
        <dbReference type="SAM" id="Phobius"/>
    </source>
</evidence>
<reference evidence="15 16" key="1">
    <citation type="submission" date="2019-03" db="EMBL/GenBank/DDBJ databases">
        <title>Primorskyibacter sp. SS33 isolated from sediments.</title>
        <authorList>
            <person name="Xunke S."/>
        </authorList>
    </citation>
    <scope>NUCLEOTIDE SEQUENCE [LARGE SCALE GENOMIC DNA]</scope>
    <source>
        <strain evidence="15 16">SS33</strain>
    </source>
</reference>
<evidence type="ECO:0000256" key="10">
    <source>
        <dbReference type="ARBA" id="ARBA00023004"/>
    </source>
</evidence>
<organism evidence="15 16">
    <name type="scientific">Palleronia sediminis</name>
    <dbReference type="NCBI Taxonomy" id="2547833"/>
    <lineage>
        <taxon>Bacteria</taxon>
        <taxon>Pseudomonadati</taxon>
        <taxon>Pseudomonadota</taxon>
        <taxon>Alphaproteobacteria</taxon>
        <taxon>Rhodobacterales</taxon>
        <taxon>Roseobacteraceae</taxon>
        <taxon>Palleronia</taxon>
    </lineage>
</organism>
<dbReference type="AlphaFoldDB" id="A0A4R6AFQ0"/>
<comment type="caution">
    <text evidence="15">The sequence shown here is derived from an EMBL/GenBank/DDBJ whole genome shotgun (WGS) entry which is preliminary data.</text>
</comment>
<dbReference type="PANTHER" id="PTHR30529">
    <property type="entry name" value="CYTOCHROME B561"/>
    <property type="match status" value="1"/>
</dbReference>
<evidence type="ECO:0000256" key="2">
    <source>
        <dbReference type="ARBA" id="ARBA00004651"/>
    </source>
</evidence>
<sequence>MPRAETYATRQIGLHWLVVVLVAFQFFTGGGMAAAFERGLSPDADGAGSAVVHGVIGTAILLAMIVRLVTRRSHGAPPPPRTEPSAIQVVSRGNHILFYVVLIAMPLAGMTALATGSETVAEAHAITARVLLVLIVAHIAGALWHAFKGDGVIRRMVPRRANRLEGDAQAPRRR</sequence>
<evidence type="ECO:0000256" key="6">
    <source>
        <dbReference type="ARBA" id="ARBA00022692"/>
    </source>
</evidence>
<dbReference type="OrthoDB" id="8156287at2"/>
<feature type="transmembrane region" description="Helical" evidence="13">
    <location>
        <begin position="96"/>
        <end position="114"/>
    </location>
</feature>
<evidence type="ECO:0000259" key="14">
    <source>
        <dbReference type="Pfam" id="PF01292"/>
    </source>
</evidence>
<dbReference type="GO" id="GO:0046872">
    <property type="term" value="F:metal ion binding"/>
    <property type="evidence" value="ECO:0007669"/>
    <property type="project" value="UniProtKB-KW"/>
</dbReference>
<evidence type="ECO:0000256" key="12">
    <source>
        <dbReference type="ARBA" id="ARBA00037975"/>
    </source>
</evidence>
<dbReference type="Proteomes" id="UP000295701">
    <property type="component" value="Unassembled WGS sequence"/>
</dbReference>
<dbReference type="PANTHER" id="PTHR30529:SF1">
    <property type="entry name" value="CYTOCHROME B561 HOMOLOG 2"/>
    <property type="match status" value="1"/>
</dbReference>
<dbReference type="GO" id="GO:0005886">
    <property type="term" value="C:plasma membrane"/>
    <property type="evidence" value="ECO:0007669"/>
    <property type="project" value="UniProtKB-SubCell"/>
</dbReference>
<gene>
    <name evidence="15" type="ORF">E2L08_04100</name>
</gene>
<feature type="domain" description="Cytochrome b561 bacterial/Ni-hydrogenase" evidence="14">
    <location>
        <begin position="9"/>
        <end position="158"/>
    </location>
</feature>
<evidence type="ECO:0000256" key="5">
    <source>
        <dbReference type="ARBA" id="ARBA00022617"/>
    </source>
</evidence>
<keyword evidence="11 13" id="KW-0472">Membrane</keyword>
<dbReference type="InterPro" id="IPR011577">
    <property type="entry name" value="Cyt_b561_bac/Ni-Hgenase"/>
</dbReference>
<feature type="transmembrane region" description="Helical" evidence="13">
    <location>
        <begin position="48"/>
        <end position="69"/>
    </location>
</feature>
<accession>A0A4R6AFQ0</accession>
<dbReference type="EMBL" id="SNAA01000003">
    <property type="protein sequence ID" value="TDL81844.1"/>
    <property type="molecule type" value="Genomic_DNA"/>
</dbReference>
<evidence type="ECO:0000256" key="1">
    <source>
        <dbReference type="ARBA" id="ARBA00001970"/>
    </source>
</evidence>
<evidence type="ECO:0000256" key="7">
    <source>
        <dbReference type="ARBA" id="ARBA00022723"/>
    </source>
</evidence>
<keyword evidence="5" id="KW-0349">Heme</keyword>
<proteinExistence type="inferred from homology"/>
<dbReference type="GO" id="GO:0009055">
    <property type="term" value="F:electron transfer activity"/>
    <property type="evidence" value="ECO:0007669"/>
    <property type="project" value="InterPro"/>
</dbReference>
<evidence type="ECO:0000256" key="4">
    <source>
        <dbReference type="ARBA" id="ARBA00022475"/>
    </source>
</evidence>
<protein>
    <submittedName>
        <fullName evidence="15">Cytochrome b</fullName>
    </submittedName>
</protein>
<comment type="subcellular location">
    <subcellularLocation>
        <location evidence="2">Cell membrane</location>
        <topology evidence="2">Multi-pass membrane protein</topology>
    </subcellularLocation>
</comment>
<keyword evidence="7" id="KW-0479">Metal-binding</keyword>
<evidence type="ECO:0000256" key="3">
    <source>
        <dbReference type="ARBA" id="ARBA00022448"/>
    </source>
</evidence>
<comment type="cofactor">
    <cofactor evidence="1">
        <name>heme b</name>
        <dbReference type="ChEBI" id="CHEBI:60344"/>
    </cofactor>
</comment>
<keyword evidence="4" id="KW-1003">Cell membrane</keyword>
<dbReference type="InterPro" id="IPR016174">
    <property type="entry name" value="Di-haem_cyt_TM"/>
</dbReference>
<keyword evidence="8" id="KW-0249">Electron transport</keyword>